<dbReference type="GO" id="GO:0016787">
    <property type="term" value="F:hydrolase activity"/>
    <property type="evidence" value="ECO:0007669"/>
    <property type="project" value="UniProtKB-KW"/>
</dbReference>
<proteinExistence type="predicted"/>
<accession>A0A494T9C3</accession>
<dbReference type="KEGG" id="spha:D3Y57_08240"/>
<dbReference type="RefSeq" id="WP_121152591.1">
    <property type="nucleotide sequence ID" value="NZ_CP032829.1"/>
</dbReference>
<dbReference type="Pfam" id="PF06821">
    <property type="entry name" value="Ser_hydrolase"/>
    <property type="match status" value="1"/>
</dbReference>
<name>A0A494T9C3_SPHPE</name>
<sequence>MNITSNSRPAVFTLPGLGNSGPDHWQTHWEATQPDVSRVELGMWNAPRRNPWVTKLEQSLRGTDAPVILVAHSLGCLTVAWWAALATPSWGAPVAAALLVAPPCFESDSFPVLTREFGHLPQSPLPFPTIVVASHDDPYARFADTAGMANDWGAHLVDAGTIGHINALSGLGVWREGLVLLDRLKHFVRTGDASALSTVQNDYDRAVADYGRNDPAAPFHAAEPTRL</sequence>
<dbReference type="OrthoDB" id="9804993at2"/>
<keyword evidence="2" id="KW-1185">Reference proteome</keyword>
<dbReference type="Proteomes" id="UP000276254">
    <property type="component" value="Chromosome"/>
</dbReference>
<reference evidence="1 2" key="1">
    <citation type="submission" date="2018-09" db="EMBL/GenBank/DDBJ databases">
        <title>Sphingomonas peninsula sp. nov., isolated from fildes peninsula, Antarctic soil.</title>
        <authorList>
            <person name="Yingchao G."/>
        </authorList>
    </citation>
    <scope>NUCLEOTIDE SEQUENCE [LARGE SCALE GENOMIC DNA]</scope>
    <source>
        <strain evidence="1 2">YZ-8</strain>
    </source>
</reference>
<dbReference type="InterPro" id="IPR029058">
    <property type="entry name" value="AB_hydrolase_fold"/>
</dbReference>
<dbReference type="Gene3D" id="3.40.50.1820">
    <property type="entry name" value="alpha/beta hydrolase"/>
    <property type="match status" value="1"/>
</dbReference>
<evidence type="ECO:0000313" key="1">
    <source>
        <dbReference type="EMBL" id="AYJ85967.1"/>
    </source>
</evidence>
<organism evidence="1 2">
    <name type="scientific">Sphingomonas paeninsulae</name>
    <dbReference type="NCBI Taxonomy" id="2319844"/>
    <lineage>
        <taxon>Bacteria</taxon>
        <taxon>Pseudomonadati</taxon>
        <taxon>Pseudomonadota</taxon>
        <taxon>Alphaproteobacteria</taxon>
        <taxon>Sphingomonadales</taxon>
        <taxon>Sphingomonadaceae</taxon>
        <taxon>Sphingomonas</taxon>
    </lineage>
</organism>
<dbReference type="EMBL" id="CP032829">
    <property type="protein sequence ID" value="AYJ85967.1"/>
    <property type="molecule type" value="Genomic_DNA"/>
</dbReference>
<keyword evidence="1" id="KW-0378">Hydrolase</keyword>
<dbReference type="InterPro" id="IPR010662">
    <property type="entry name" value="RBBP9/YdeN"/>
</dbReference>
<protein>
    <submittedName>
        <fullName evidence="1">Alpha/beta hydrolase</fullName>
    </submittedName>
</protein>
<evidence type="ECO:0000313" key="2">
    <source>
        <dbReference type="Proteomes" id="UP000276254"/>
    </source>
</evidence>
<dbReference type="AlphaFoldDB" id="A0A494T9C3"/>
<dbReference type="SUPFAM" id="SSF53474">
    <property type="entry name" value="alpha/beta-Hydrolases"/>
    <property type="match status" value="1"/>
</dbReference>
<gene>
    <name evidence="1" type="ORF">D3Y57_08240</name>
</gene>